<dbReference type="Pfam" id="PF01168">
    <property type="entry name" value="Ala_racemase_N"/>
    <property type="match status" value="1"/>
</dbReference>
<dbReference type="Proteomes" id="UP000214746">
    <property type="component" value="Unassembled WGS sequence"/>
</dbReference>
<evidence type="ECO:0000313" key="3">
    <source>
        <dbReference type="EMBL" id="PZE22254.1"/>
    </source>
</evidence>
<dbReference type="Gene3D" id="2.40.37.30">
    <property type="match status" value="2"/>
</dbReference>
<feature type="domain" description="YhfX-like C-terminal" evidence="2">
    <location>
        <begin position="282"/>
        <end position="377"/>
    </location>
</feature>
<dbReference type="InterPro" id="IPR001608">
    <property type="entry name" value="Ala_racemase_N"/>
</dbReference>
<comment type="caution">
    <text evidence="3">The sequence shown here is derived from an EMBL/GenBank/DDBJ whole genome shotgun (WGS) entry which is preliminary data.</text>
</comment>
<dbReference type="EMBL" id="NHRJ02000001">
    <property type="protein sequence ID" value="PZE22254.1"/>
    <property type="molecule type" value="Genomic_DNA"/>
</dbReference>
<name>A0A2W1NEA3_PAEXE</name>
<dbReference type="OrthoDB" id="3189402at2"/>
<reference evidence="3" key="1">
    <citation type="submission" date="2018-06" db="EMBL/GenBank/DDBJ databases">
        <title>Paenibacillus xerothermodurans sp. nov. an extremely dry heat resistant spore forming bacterium isolated from the soil of Cape Canaveral, Florida.</title>
        <authorList>
            <person name="Seuylemezian A."/>
            <person name="Kaur N."/>
            <person name="Patil P."/>
            <person name="Patil P."/>
            <person name="Mayilraj S."/>
            <person name="Vaishampayan P."/>
        </authorList>
    </citation>
    <scope>NUCLEOTIDE SEQUENCE [LARGE SCALE GENOMIC DNA]</scope>
    <source>
        <strain evidence="3">ATCC 27380</strain>
    </source>
</reference>
<dbReference type="InterPro" id="IPR048449">
    <property type="entry name" value="YhfX-like_C"/>
</dbReference>
<dbReference type="InterPro" id="IPR029066">
    <property type="entry name" value="PLP-binding_barrel"/>
</dbReference>
<proteinExistence type="predicted"/>
<dbReference type="AlphaFoldDB" id="A0A2W1NEA3"/>
<accession>A0A2W1NEA3</accession>
<keyword evidence="4" id="KW-1185">Reference proteome</keyword>
<organism evidence="3 4">
    <name type="scientific">Paenibacillus xerothermodurans</name>
    <dbReference type="NCBI Taxonomy" id="1977292"/>
    <lineage>
        <taxon>Bacteria</taxon>
        <taxon>Bacillati</taxon>
        <taxon>Bacillota</taxon>
        <taxon>Bacilli</taxon>
        <taxon>Bacillales</taxon>
        <taxon>Paenibacillaceae</taxon>
        <taxon>Paenibacillus</taxon>
    </lineage>
</organism>
<feature type="domain" description="Alanine racemase N-terminal" evidence="1">
    <location>
        <begin position="37"/>
        <end position="268"/>
    </location>
</feature>
<evidence type="ECO:0000313" key="4">
    <source>
        <dbReference type="Proteomes" id="UP000214746"/>
    </source>
</evidence>
<dbReference type="SUPFAM" id="SSF51419">
    <property type="entry name" value="PLP-binding barrel"/>
    <property type="match status" value="1"/>
</dbReference>
<dbReference type="Pfam" id="PF21279">
    <property type="entry name" value="YhfX-like_C"/>
    <property type="match status" value="1"/>
</dbReference>
<sequence>MVSVFLKPLLRRNPDFVNSVLQLHTAGELEANTYVLDLQKIRENAAIISAKAKKLGLHVYGMTKQVGYNPHLHQAVVESGIESFVAVDWMGARQIHMQGFKLGHVGHLVQAPRGVALELVSMQPEVFSVFSLKKAQELNEAAKQIGVQQSILLRVYGEQPLFYPGHEGGFFLGEVIEAAREIMKLTYLRIVGVTSFPCLLFDSKAQDIQPTVHFDAVLEAACLLQGQLGIKIEQINVPGTNSADMLELIAKRGGTHVEPGHGLTGTTPLGTVKDTAETPAILYLSEISHLHEGRGHVFGGGLYVDPVRGSYPLRAVVGEQLVERSVELIPTGGIDYYGYVNGEVNEGDVVLFGFRPQVFFTRGQVAAIDGADRGAASVLGYFDAQGNVVSRGKLFR</sequence>
<evidence type="ECO:0000259" key="1">
    <source>
        <dbReference type="Pfam" id="PF01168"/>
    </source>
</evidence>
<protein>
    <submittedName>
        <fullName evidence="3">YhfX family PLP-dependent enzyme</fullName>
    </submittedName>
</protein>
<evidence type="ECO:0000259" key="2">
    <source>
        <dbReference type="Pfam" id="PF21279"/>
    </source>
</evidence>
<gene>
    <name evidence="3" type="ORF">CBW46_000170</name>
</gene>